<accession>A0A9P7ETI9</accession>
<evidence type="ECO:0000313" key="2">
    <source>
        <dbReference type="Proteomes" id="UP000823399"/>
    </source>
</evidence>
<sequence length="144" mass="15928">MSIMYDYAIAPVDDHFLVLVEHSVEINVKALRPKVAAVVTEFPILKKLPPWFPGVSFVRDAIVQRTLVPMIMDMPFEHVKNNMATAGTAAPSVVSDALKRILVKTQDEEEAAILERGIKESSASGYVAASETVCFDMIYILAIY</sequence>
<evidence type="ECO:0000313" key="1">
    <source>
        <dbReference type="EMBL" id="KAG2089996.1"/>
    </source>
</evidence>
<dbReference type="GeneID" id="64701364"/>
<protein>
    <submittedName>
        <fullName evidence="1">Uncharacterized protein</fullName>
    </submittedName>
</protein>
<proteinExistence type="predicted"/>
<reference evidence="1" key="1">
    <citation type="journal article" date="2020" name="New Phytol.">
        <title>Comparative genomics reveals dynamic genome evolution in host specialist ectomycorrhizal fungi.</title>
        <authorList>
            <person name="Lofgren L.A."/>
            <person name="Nguyen N.H."/>
            <person name="Vilgalys R."/>
            <person name="Ruytinx J."/>
            <person name="Liao H.L."/>
            <person name="Branco S."/>
            <person name="Kuo A."/>
            <person name="LaButti K."/>
            <person name="Lipzen A."/>
            <person name="Andreopoulos W."/>
            <person name="Pangilinan J."/>
            <person name="Riley R."/>
            <person name="Hundley H."/>
            <person name="Na H."/>
            <person name="Barry K."/>
            <person name="Grigoriev I.V."/>
            <person name="Stajich J.E."/>
            <person name="Kennedy P.G."/>
        </authorList>
    </citation>
    <scope>NUCLEOTIDE SEQUENCE</scope>
    <source>
        <strain evidence="1">FC423</strain>
    </source>
</reference>
<organism evidence="1 2">
    <name type="scientific">Suillus discolor</name>
    <dbReference type="NCBI Taxonomy" id="1912936"/>
    <lineage>
        <taxon>Eukaryota</taxon>
        <taxon>Fungi</taxon>
        <taxon>Dikarya</taxon>
        <taxon>Basidiomycota</taxon>
        <taxon>Agaricomycotina</taxon>
        <taxon>Agaricomycetes</taxon>
        <taxon>Agaricomycetidae</taxon>
        <taxon>Boletales</taxon>
        <taxon>Suillineae</taxon>
        <taxon>Suillaceae</taxon>
        <taxon>Suillus</taxon>
    </lineage>
</organism>
<dbReference type="RefSeq" id="XP_041286055.1">
    <property type="nucleotide sequence ID" value="XM_041439105.1"/>
</dbReference>
<comment type="caution">
    <text evidence="1">The sequence shown here is derived from an EMBL/GenBank/DDBJ whole genome shotgun (WGS) entry which is preliminary data.</text>
</comment>
<dbReference type="Proteomes" id="UP000823399">
    <property type="component" value="Unassembled WGS sequence"/>
</dbReference>
<name>A0A9P7ETI9_9AGAM</name>
<gene>
    <name evidence="1" type="ORF">F5147DRAFT_725184</name>
</gene>
<dbReference type="OrthoDB" id="1055148at2759"/>
<keyword evidence="2" id="KW-1185">Reference proteome</keyword>
<dbReference type="EMBL" id="JABBWM010000107">
    <property type="protein sequence ID" value="KAG2089996.1"/>
    <property type="molecule type" value="Genomic_DNA"/>
</dbReference>
<dbReference type="AlphaFoldDB" id="A0A9P7ETI9"/>